<comment type="subunit">
    <text evidence="4">Dimer.</text>
</comment>
<feature type="domain" description="Plastocyanin-like" evidence="16">
    <location>
        <begin position="449"/>
        <end position="573"/>
    </location>
</feature>
<gene>
    <name evidence="18" type="ORF">PRUPE_4G131900</name>
</gene>
<dbReference type="Gene3D" id="2.60.40.420">
    <property type="entry name" value="Cupredoxins - blue copper proteins"/>
    <property type="match status" value="3"/>
</dbReference>
<dbReference type="InterPro" id="IPR008972">
    <property type="entry name" value="Cupredoxin"/>
</dbReference>
<comment type="cofactor">
    <cofactor evidence="1">
        <name>Cu cation</name>
        <dbReference type="ChEBI" id="CHEBI:23378"/>
    </cofactor>
</comment>
<evidence type="ECO:0000256" key="1">
    <source>
        <dbReference type="ARBA" id="ARBA00001935"/>
    </source>
</evidence>
<evidence type="ECO:0000256" key="10">
    <source>
        <dbReference type="ARBA" id="ARBA00023002"/>
    </source>
</evidence>
<dbReference type="STRING" id="3760.A0A251PLE2"/>
<evidence type="ECO:0000256" key="14">
    <source>
        <dbReference type="ARBA" id="ARBA00048908"/>
    </source>
</evidence>
<evidence type="ECO:0000256" key="13">
    <source>
        <dbReference type="ARBA" id="ARBA00023180"/>
    </source>
</evidence>
<reference evidence="18 19" key="1">
    <citation type="journal article" date="2013" name="Nat. Genet.">
        <title>The high-quality draft genome of peach (Prunus persica) identifies unique patterns of genetic diversity, domestication and genome evolution.</title>
        <authorList>
            <consortium name="International Peach Genome Initiative"/>
            <person name="Verde I."/>
            <person name="Abbott A.G."/>
            <person name="Scalabrin S."/>
            <person name="Jung S."/>
            <person name="Shu S."/>
            <person name="Marroni F."/>
            <person name="Zhebentyayeva T."/>
            <person name="Dettori M.T."/>
            <person name="Grimwood J."/>
            <person name="Cattonaro F."/>
            <person name="Zuccolo A."/>
            <person name="Rossini L."/>
            <person name="Jenkins J."/>
            <person name="Vendramin E."/>
            <person name="Meisel L.A."/>
            <person name="Decroocq V."/>
            <person name="Sosinski B."/>
            <person name="Prochnik S."/>
            <person name="Mitros T."/>
            <person name="Policriti A."/>
            <person name="Cipriani G."/>
            <person name="Dondini L."/>
            <person name="Ficklin S."/>
            <person name="Goodstein D.M."/>
            <person name="Xuan P."/>
            <person name="Del Fabbro C."/>
            <person name="Aramini V."/>
            <person name="Copetti D."/>
            <person name="Gonzalez S."/>
            <person name="Horner D.S."/>
            <person name="Falchi R."/>
            <person name="Lucas S."/>
            <person name="Mica E."/>
            <person name="Maldonado J."/>
            <person name="Lazzari B."/>
            <person name="Bielenberg D."/>
            <person name="Pirona R."/>
            <person name="Miculan M."/>
            <person name="Barakat A."/>
            <person name="Testolin R."/>
            <person name="Stella A."/>
            <person name="Tartarini S."/>
            <person name="Tonutti P."/>
            <person name="Arus P."/>
            <person name="Orellana A."/>
            <person name="Wells C."/>
            <person name="Main D."/>
            <person name="Vizzotto G."/>
            <person name="Silva H."/>
            <person name="Salamini F."/>
            <person name="Schmutz J."/>
            <person name="Morgante M."/>
            <person name="Rokhsar D.S."/>
        </authorList>
    </citation>
    <scope>NUCLEOTIDE SEQUENCE [LARGE SCALE GENOMIC DNA]</scope>
    <source>
        <strain evidence="19">cv. Nemared</strain>
    </source>
</reference>
<proteinExistence type="inferred from homology"/>
<dbReference type="PANTHER" id="PTHR11709:SF218">
    <property type="entry name" value="L-ASCORBATE OXIDASE"/>
    <property type="match status" value="1"/>
</dbReference>
<dbReference type="eggNOG" id="KOG1263">
    <property type="taxonomic scope" value="Eukaryota"/>
</dbReference>
<organism evidence="18 19">
    <name type="scientific">Prunus persica</name>
    <name type="common">Peach</name>
    <name type="synonym">Amygdalus persica</name>
    <dbReference type="NCBI Taxonomy" id="3760"/>
    <lineage>
        <taxon>Eukaryota</taxon>
        <taxon>Viridiplantae</taxon>
        <taxon>Streptophyta</taxon>
        <taxon>Embryophyta</taxon>
        <taxon>Tracheophyta</taxon>
        <taxon>Spermatophyta</taxon>
        <taxon>Magnoliopsida</taxon>
        <taxon>eudicotyledons</taxon>
        <taxon>Gunneridae</taxon>
        <taxon>Pentapetalae</taxon>
        <taxon>rosids</taxon>
        <taxon>fabids</taxon>
        <taxon>Rosales</taxon>
        <taxon>Rosaceae</taxon>
        <taxon>Amygdaloideae</taxon>
        <taxon>Amygdaleae</taxon>
        <taxon>Prunus</taxon>
    </lineage>
</organism>
<dbReference type="InterPro" id="IPR045087">
    <property type="entry name" value="Cu-oxidase_fam"/>
</dbReference>
<evidence type="ECO:0000256" key="8">
    <source>
        <dbReference type="ARBA" id="ARBA00022723"/>
    </source>
</evidence>
<feature type="domain" description="Plastocyanin-like" evidence="15">
    <location>
        <begin position="184"/>
        <end position="344"/>
    </location>
</feature>
<evidence type="ECO:0000256" key="11">
    <source>
        <dbReference type="ARBA" id="ARBA00023008"/>
    </source>
</evidence>
<dbReference type="EMBL" id="CM007654">
    <property type="protein sequence ID" value="ONI11880.1"/>
    <property type="molecule type" value="Genomic_DNA"/>
</dbReference>
<dbReference type="AlphaFoldDB" id="A0A251PLE2"/>
<dbReference type="InterPro" id="IPR034267">
    <property type="entry name" value="CuRO_3_AAO"/>
</dbReference>
<dbReference type="SUPFAM" id="SSF49503">
    <property type="entry name" value="Cupredoxins"/>
    <property type="match status" value="3"/>
</dbReference>
<evidence type="ECO:0000256" key="5">
    <source>
        <dbReference type="ARBA" id="ARBA00012301"/>
    </source>
</evidence>
<dbReference type="Pfam" id="PF00394">
    <property type="entry name" value="Cu-oxidase"/>
    <property type="match status" value="1"/>
</dbReference>
<evidence type="ECO:0000259" key="17">
    <source>
        <dbReference type="Pfam" id="PF07732"/>
    </source>
</evidence>
<keyword evidence="11" id="KW-0186">Copper</keyword>
<dbReference type="GO" id="GO:0005576">
    <property type="term" value="C:extracellular region"/>
    <property type="evidence" value="ECO:0007669"/>
    <property type="project" value="UniProtKB-SubCell"/>
</dbReference>
<keyword evidence="9" id="KW-0677">Repeat</keyword>
<feature type="domain" description="Plastocyanin-like" evidence="17">
    <location>
        <begin position="56"/>
        <end position="170"/>
    </location>
</feature>
<dbReference type="InterPro" id="IPR033138">
    <property type="entry name" value="Cu_oxidase_CS"/>
</dbReference>
<dbReference type="InterPro" id="IPR011707">
    <property type="entry name" value="Cu-oxidase-like_N"/>
</dbReference>
<keyword evidence="7" id="KW-0964">Secreted</keyword>
<protein>
    <recommendedName>
        <fullName evidence="6">L-ascorbate oxidase</fullName>
        <ecNumber evidence="5">1.10.3.3</ecNumber>
    </recommendedName>
</protein>
<evidence type="ECO:0000256" key="2">
    <source>
        <dbReference type="ARBA" id="ARBA00004613"/>
    </source>
</evidence>
<dbReference type="PROSITE" id="PS00079">
    <property type="entry name" value="MULTICOPPER_OXIDASE1"/>
    <property type="match status" value="1"/>
</dbReference>
<evidence type="ECO:0000313" key="18">
    <source>
        <dbReference type="EMBL" id="ONI11880.1"/>
    </source>
</evidence>
<keyword evidence="10" id="KW-0560">Oxidoreductase</keyword>
<evidence type="ECO:0000313" key="19">
    <source>
        <dbReference type="Proteomes" id="UP000006882"/>
    </source>
</evidence>
<dbReference type="FunFam" id="2.60.40.420:FF:000045">
    <property type="entry name" value="Laccase 2"/>
    <property type="match status" value="1"/>
</dbReference>
<dbReference type="PANTHER" id="PTHR11709">
    <property type="entry name" value="MULTI-COPPER OXIDASE"/>
    <property type="match status" value="1"/>
</dbReference>
<evidence type="ECO:0000256" key="6">
    <source>
        <dbReference type="ARBA" id="ARBA00022095"/>
    </source>
</evidence>
<dbReference type="GO" id="GO:0016491">
    <property type="term" value="F:oxidoreductase activity"/>
    <property type="evidence" value="ECO:0000318"/>
    <property type="project" value="GO_Central"/>
</dbReference>
<dbReference type="Gramene" id="ONI11880">
    <property type="protein sequence ID" value="ONI11880"/>
    <property type="gene ID" value="PRUPE_4G131900"/>
</dbReference>
<evidence type="ECO:0000256" key="12">
    <source>
        <dbReference type="ARBA" id="ARBA00023157"/>
    </source>
</evidence>
<comment type="catalytic activity">
    <reaction evidence="14">
        <text>4 L-ascorbate + O2 = 4 monodehydro-L-ascorbate radical + 2 H2O</text>
        <dbReference type="Rhea" id="RHEA:30243"/>
        <dbReference type="ChEBI" id="CHEBI:15377"/>
        <dbReference type="ChEBI" id="CHEBI:15379"/>
        <dbReference type="ChEBI" id="CHEBI:38290"/>
        <dbReference type="ChEBI" id="CHEBI:59513"/>
        <dbReference type="EC" id="1.10.3.3"/>
    </reaction>
</comment>
<dbReference type="Pfam" id="PF07732">
    <property type="entry name" value="Cu-oxidase_3"/>
    <property type="match status" value="1"/>
</dbReference>
<dbReference type="InterPro" id="IPR002355">
    <property type="entry name" value="Cu_oxidase_Cu_BS"/>
</dbReference>
<keyword evidence="13" id="KW-0325">Glycoprotein</keyword>
<evidence type="ECO:0000259" key="16">
    <source>
        <dbReference type="Pfam" id="PF07731"/>
    </source>
</evidence>
<dbReference type="InterPro" id="IPR011706">
    <property type="entry name" value="Cu-oxidase_C"/>
</dbReference>
<dbReference type="CDD" id="cd13893">
    <property type="entry name" value="CuRO_3_AAO"/>
    <property type="match status" value="1"/>
</dbReference>
<evidence type="ECO:0000256" key="4">
    <source>
        <dbReference type="ARBA" id="ARBA00011473"/>
    </source>
</evidence>
<evidence type="ECO:0000256" key="3">
    <source>
        <dbReference type="ARBA" id="ARBA00010609"/>
    </source>
</evidence>
<dbReference type="GO" id="GO:0008447">
    <property type="term" value="F:L-ascorbate oxidase activity"/>
    <property type="evidence" value="ECO:0007669"/>
    <property type="project" value="UniProtKB-EC"/>
</dbReference>
<dbReference type="Proteomes" id="UP000006882">
    <property type="component" value="Chromosome G4"/>
</dbReference>
<sequence>MLFVQASSSFLSLKASNMVEILAHRSLVKLLALCHFISLVAVVTVEARIRHYRWEVKYEYKSPDCFKKLAITINGGTPGPKILAQQGDTIVVELKNSLLTENVAIHWHGIRQIGTPWSDGTEGVTQCPIFPGDTFIYKFVVDRAGSYLYHAHYGIQREAGLYGSITVSVPNGESEPFAYDYDRSIILNDWFHKSTYEQAVGLSSIPFVWVGEPQSLLINGRGRFNCSLLATPSLEVGVCNTTNPECSPYILTIIPDKTYRLRIGSLTSLSALNFQIEGHNMTVVEADGHYVEPFQTKNLYIYSGETYSVLVTANQDPSRNYWVTTNVVSRKPATPTGLAILNYYPKYFKKSPPTLPTTGPLWNDSVPRLAQSLSIKAHKSFIHSPALTSDKVIVLLNTQNKIDGYYRWSLNNVSFYLPHTPYLIALKENLNLNHVFDQTPPPENYDFKNYDIYAVAENVNATSSNGIYRLKFNTTVDIILQNANTMTVNNSETHPWHLHGHDFWVLGYGTGKFDMMKDVGKYNLVNPIMKNTVPVHPYGWTALRFRADNPGVWAFHCHLESHFYMGMGVVFEAGVEKVGKLPSSVMGCGETKGFHRP</sequence>
<dbReference type="NCBIfam" id="TIGR03388">
    <property type="entry name" value="ascorbase"/>
    <property type="match status" value="1"/>
</dbReference>
<dbReference type="Pfam" id="PF07731">
    <property type="entry name" value="Cu-oxidase_2"/>
    <property type="match status" value="1"/>
</dbReference>
<evidence type="ECO:0000256" key="7">
    <source>
        <dbReference type="ARBA" id="ARBA00022525"/>
    </source>
</evidence>
<comment type="similarity">
    <text evidence="3">Belongs to the multicopper oxidase family.</text>
</comment>
<keyword evidence="8" id="KW-0479">Metal-binding</keyword>
<dbReference type="PROSITE" id="PS00080">
    <property type="entry name" value="MULTICOPPER_OXIDASE2"/>
    <property type="match status" value="1"/>
</dbReference>
<dbReference type="InterPro" id="IPR017760">
    <property type="entry name" value="L-ascorbate_oxidase_pln"/>
</dbReference>
<dbReference type="EC" id="1.10.3.3" evidence="5"/>
<keyword evidence="19" id="KW-1185">Reference proteome</keyword>
<keyword evidence="12" id="KW-1015">Disulfide bond</keyword>
<evidence type="ECO:0000256" key="9">
    <source>
        <dbReference type="ARBA" id="ARBA00022737"/>
    </source>
</evidence>
<accession>A0A251PLE2</accession>
<comment type="subcellular location">
    <subcellularLocation>
        <location evidence="2">Secreted</location>
    </subcellularLocation>
</comment>
<dbReference type="InterPro" id="IPR001117">
    <property type="entry name" value="Cu-oxidase_2nd"/>
</dbReference>
<evidence type="ECO:0000259" key="15">
    <source>
        <dbReference type="Pfam" id="PF00394"/>
    </source>
</evidence>
<name>A0A251PLE2_PRUPE</name>
<dbReference type="GO" id="GO:0005507">
    <property type="term" value="F:copper ion binding"/>
    <property type="evidence" value="ECO:0007669"/>
    <property type="project" value="InterPro"/>
</dbReference>